<dbReference type="EMBL" id="JAVXUO010003012">
    <property type="protein sequence ID" value="KAK2967475.1"/>
    <property type="molecule type" value="Genomic_DNA"/>
</dbReference>
<keyword evidence="1 2" id="KW-0175">Coiled coil</keyword>
<feature type="compositionally biased region" description="Low complexity" evidence="3">
    <location>
        <begin position="97"/>
        <end position="108"/>
    </location>
</feature>
<dbReference type="PROSITE" id="PS51774">
    <property type="entry name" value="NAB"/>
    <property type="match status" value="1"/>
</dbReference>
<evidence type="ECO:0000259" key="4">
    <source>
        <dbReference type="PROSITE" id="PS51774"/>
    </source>
</evidence>
<dbReference type="AlphaFoldDB" id="A0AA88QQT5"/>
<feature type="coiled-coil region" evidence="2">
    <location>
        <begin position="284"/>
        <end position="565"/>
    </location>
</feature>
<feature type="coiled-coil region" evidence="2">
    <location>
        <begin position="182"/>
        <end position="258"/>
    </location>
</feature>
<comment type="caution">
    <text evidence="5">The sequence shown here is derived from an EMBL/GenBank/DDBJ whole genome shotgun (WGS) entry which is preliminary data.</text>
</comment>
<feature type="domain" description="NAB" evidence="4">
    <location>
        <begin position="9"/>
        <end position="86"/>
    </location>
</feature>
<name>A0AA88QQT5_9ASTE</name>
<dbReference type="GO" id="GO:0005856">
    <property type="term" value="C:cytoskeleton"/>
    <property type="evidence" value="ECO:0007669"/>
    <property type="project" value="TreeGrafter"/>
</dbReference>
<gene>
    <name evidence="5" type="ORF">RJ640_000632</name>
</gene>
<proteinExistence type="predicted"/>
<dbReference type="InterPro" id="IPR011684">
    <property type="entry name" value="NAB"/>
</dbReference>
<accession>A0AA88QQT5</accession>
<feature type="coiled-coil region" evidence="2">
    <location>
        <begin position="654"/>
        <end position="709"/>
    </location>
</feature>
<feature type="region of interest" description="Disordered" evidence="3">
    <location>
        <begin position="92"/>
        <end position="118"/>
    </location>
</feature>
<keyword evidence="6" id="KW-1185">Reference proteome</keyword>
<evidence type="ECO:0000256" key="1">
    <source>
        <dbReference type="ARBA" id="ARBA00023054"/>
    </source>
</evidence>
<dbReference type="Pfam" id="PF07765">
    <property type="entry name" value="KIP1"/>
    <property type="match status" value="1"/>
</dbReference>
<evidence type="ECO:0000313" key="6">
    <source>
        <dbReference type="Proteomes" id="UP001187471"/>
    </source>
</evidence>
<dbReference type="GO" id="GO:0005200">
    <property type="term" value="F:structural constituent of cytoskeleton"/>
    <property type="evidence" value="ECO:0007669"/>
    <property type="project" value="TreeGrafter"/>
</dbReference>
<evidence type="ECO:0000256" key="3">
    <source>
        <dbReference type="SAM" id="MobiDB-lite"/>
    </source>
</evidence>
<sequence>MTKNRWKESLKSFWSHIDPEKDEQLKWIKIEIDNNVRRILKLTKSINQGNKEVNTKKKSELIRLIEDFHKQYDSLYALYDNLKGEVRGIVNSREDTSSSSSSSASSDSETYFSPEEISGKSSVSECEIVRAKDGTSHKLETSDSEEAYLKDKLISATEVVKEALNMESMSSVNKIQESVRIINNLDIEAEQAESMRQKLLDENSWLKDKLVEREKELCEASVQISALQEKIERKASEAKQLREEILALEAQILERESILKEKEEGLCAILKKFDEKEKQSVSRIEDLMTQNSNLQSEVDSRRAQKDDIEEKMLCEIKKGSDEIQGLTDRINAMQQESESLRSKGTELELHLGKKSQELSDRVVQLENLQAKLASKDEDEKGILEERKGLRQKVKSLELLLTGMNQQADQLGDEKEELIKRVFELDERLSKREQELYNLQNKKEVGENDMSNQIFSLTAEVNNLKQELESLQTEKSTLKSQIKSLTQMEIHNMELTNHIADERRKMKEMEDIINKLDKQVNGRFLDSKLNLQIAERKMEEMAEEFRKKFEDNLRLLSRRISVAEQLHVENKDWYRKTKETCEREHKDLLERVATYEFSASKIKDVSLTANGMLTSLDTMALKFEECGANFMNRVSKVSCELKFAKDWVMRKNKAMKHVMEDLDCLLLQLDDKEAEILGFREKVWKLENKVRELEKMVKEKEEGMLSLGEEKREAIRQLCVWIDYHRGRSDYLKKMLSETTLGN</sequence>
<dbReference type="PANTHER" id="PTHR47357">
    <property type="entry name" value="COP1-INTERACTIVE PROTEIN 1"/>
    <property type="match status" value="1"/>
</dbReference>
<organism evidence="5 6">
    <name type="scientific">Escallonia rubra</name>
    <dbReference type="NCBI Taxonomy" id="112253"/>
    <lineage>
        <taxon>Eukaryota</taxon>
        <taxon>Viridiplantae</taxon>
        <taxon>Streptophyta</taxon>
        <taxon>Embryophyta</taxon>
        <taxon>Tracheophyta</taxon>
        <taxon>Spermatophyta</taxon>
        <taxon>Magnoliopsida</taxon>
        <taxon>eudicotyledons</taxon>
        <taxon>Gunneridae</taxon>
        <taxon>Pentapetalae</taxon>
        <taxon>asterids</taxon>
        <taxon>campanulids</taxon>
        <taxon>Escalloniales</taxon>
        <taxon>Escalloniaceae</taxon>
        <taxon>Escallonia</taxon>
    </lineage>
</organism>
<dbReference type="PANTHER" id="PTHR47357:SF4">
    <property type="entry name" value="MYOSIN HEAVY CHAIN-LIKE PROTEIN"/>
    <property type="match status" value="1"/>
</dbReference>
<dbReference type="Proteomes" id="UP001187471">
    <property type="component" value="Unassembled WGS sequence"/>
</dbReference>
<reference evidence="5" key="1">
    <citation type="submission" date="2022-12" db="EMBL/GenBank/DDBJ databases">
        <title>Draft genome assemblies for two species of Escallonia (Escalloniales).</title>
        <authorList>
            <person name="Chanderbali A."/>
            <person name="Dervinis C."/>
            <person name="Anghel I."/>
            <person name="Soltis D."/>
            <person name="Soltis P."/>
            <person name="Zapata F."/>
        </authorList>
    </citation>
    <scope>NUCLEOTIDE SEQUENCE</scope>
    <source>
        <strain evidence="5">UCBG92.1500</strain>
        <tissue evidence="5">Leaf</tissue>
    </source>
</reference>
<protein>
    <recommendedName>
        <fullName evidence="4">NAB domain-containing protein</fullName>
    </recommendedName>
</protein>
<dbReference type="GO" id="GO:0003779">
    <property type="term" value="F:actin binding"/>
    <property type="evidence" value="ECO:0007669"/>
    <property type="project" value="InterPro"/>
</dbReference>
<evidence type="ECO:0000313" key="5">
    <source>
        <dbReference type="EMBL" id="KAK2967475.1"/>
    </source>
</evidence>
<evidence type="ECO:0000256" key="2">
    <source>
        <dbReference type="SAM" id="Coils"/>
    </source>
</evidence>